<dbReference type="PaxDb" id="2903-EOD24462"/>
<dbReference type="GeneID" id="17270008"/>
<evidence type="ECO:0000313" key="3">
    <source>
        <dbReference type="Proteomes" id="UP000013827"/>
    </source>
</evidence>
<feature type="region of interest" description="Disordered" evidence="1">
    <location>
        <begin position="1"/>
        <end position="29"/>
    </location>
</feature>
<dbReference type="RefSeq" id="XP_005776891.1">
    <property type="nucleotide sequence ID" value="XM_005776834.1"/>
</dbReference>
<name>A0A0D3JLS7_EMIH1</name>
<organism evidence="2 3">
    <name type="scientific">Emiliania huxleyi (strain CCMP1516)</name>
    <dbReference type="NCBI Taxonomy" id="280463"/>
    <lineage>
        <taxon>Eukaryota</taxon>
        <taxon>Haptista</taxon>
        <taxon>Haptophyta</taxon>
        <taxon>Prymnesiophyceae</taxon>
        <taxon>Isochrysidales</taxon>
        <taxon>Noelaerhabdaceae</taxon>
        <taxon>Emiliania</taxon>
    </lineage>
</organism>
<dbReference type="AlphaFoldDB" id="A0A0D3JLS7"/>
<dbReference type="EnsemblProtists" id="EOD24462">
    <property type="protein sequence ID" value="EOD24462"/>
    <property type="gene ID" value="EMIHUDRAFT_238510"/>
</dbReference>
<dbReference type="Proteomes" id="UP000013827">
    <property type="component" value="Unassembled WGS sequence"/>
</dbReference>
<sequence>MSRGGMSCNGATSVGKASNGRTMTGGMTSGAATTTLGAVVASSDGTLSHGPMSDGTTSHCAASNGRTMTGGMTSGAATTTLGAVVASSDGTLSHTCPLSDGTLSHTCPLSDGATSHGEASNGRIMAGGMTSGAATTIGAEASASAIGTIGAMTGANTVRGSLSTAVAGWDRRDQVDPRKLTTLISQAGSADALLALFAAHSTSLNHIHAANLWNKLGKQRVERRHEERLEQLTPKNDDMHMRWWGAGGCAPNFYMGALGHAANSVQLNLGHQAMQRRRMYTGWP</sequence>
<reference evidence="2" key="2">
    <citation type="submission" date="2024-10" db="UniProtKB">
        <authorList>
            <consortium name="EnsemblProtists"/>
        </authorList>
    </citation>
    <scope>IDENTIFICATION</scope>
</reference>
<reference evidence="3" key="1">
    <citation type="journal article" date="2013" name="Nature">
        <title>Pan genome of the phytoplankton Emiliania underpins its global distribution.</title>
        <authorList>
            <person name="Read B.A."/>
            <person name="Kegel J."/>
            <person name="Klute M.J."/>
            <person name="Kuo A."/>
            <person name="Lefebvre S.C."/>
            <person name="Maumus F."/>
            <person name="Mayer C."/>
            <person name="Miller J."/>
            <person name="Monier A."/>
            <person name="Salamov A."/>
            <person name="Young J."/>
            <person name="Aguilar M."/>
            <person name="Claverie J.M."/>
            <person name="Frickenhaus S."/>
            <person name="Gonzalez K."/>
            <person name="Herman E.K."/>
            <person name="Lin Y.C."/>
            <person name="Napier J."/>
            <person name="Ogata H."/>
            <person name="Sarno A.F."/>
            <person name="Shmutz J."/>
            <person name="Schroeder D."/>
            <person name="de Vargas C."/>
            <person name="Verret F."/>
            <person name="von Dassow P."/>
            <person name="Valentin K."/>
            <person name="Van de Peer Y."/>
            <person name="Wheeler G."/>
            <person name="Dacks J.B."/>
            <person name="Delwiche C.F."/>
            <person name="Dyhrman S.T."/>
            <person name="Glockner G."/>
            <person name="John U."/>
            <person name="Richards T."/>
            <person name="Worden A.Z."/>
            <person name="Zhang X."/>
            <person name="Grigoriev I.V."/>
            <person name="Allen A.E."/>
            <person name="Bidle K."/>
            <person name="Borodovsky M."/>
            <person name="Bowler C."/>
            <person name="Brownlee C."/>
            <person name="Cock J.M."/>
            <person name="Elias M."/>
            <person name="Gladyshev V.N."/>
            <person name="Groth M."/>
            <person name="Guda C."/>
            <person name="Hadaegh A."/>
            <person name="Iglesias-Rodriguez M.D."/>
            <person name="Jenkins J."/>
            <person name="Jones B.M."/>
            <person name="Lawson T."/>
            <person name="Leese F."/>
            <person name="Lindquist E."/>
            <person name="Lobanov A."/>
            <person name="Lomsadze A."/>
            <person name="Malik S.B."/>
            <person name="Marsh M.E."/>
            <person name="Mackinder L."/>
            <person name="Mock T."/>
            <person name="Mueller-Roeber B."/>
            <person name="Pagarete A."/>
            <person name="Parker M."/>
            <person name="Probert I."/>
            <person name="Quesneville H."/>
            <person name="Raines C."/>
            <person name="Rensing S.A."/>
            <person name="Riano-Pachon D.M."/>
            <person name="Richier S."/>
            <person name="Rokitta S."/>
            <person name="Shiraiwa Y."/>
            <person name="Soanes D.M."/>
            <person name="van der Giezen M."/>
            <person name="Wahlund T.M."/>
            <person name="Williams B."/>
            <person name="Wilson W."/>
            <person name="Wolfe G."/>
            <person name="Wurch L.L."/>
        </authorList>
    </citation>
    <scope>NUCLEOTIDE SEQUENCE</scope>
</reference>
<accession>A0A0D3JLS7</accession>
<evidence type="ECO:0000313" key="2">
    <source>
        <dbReference type="EnsemblProtists" id="EOD24462"/>
    </source>
</evidence>
<protein>
    <submittedName>
        <fullName evidence="2">Uncharacterized protein</fullName>
    </submittedName>
</protein>
<feature type="compositionally biased region" description="Polar residues" evidence="1">
    <location>
        <begin position="9"/>
        <end position="21"/>
    </location>
</feature>
<keyword evidence="3" id="KW-1185">Reference proteome</keyword>
<evidence type="ECO:0000256" key="1">
    <source>
        <dbReference type="SAM" id="MobiDB-lite"/>
    </source>
</evidence>
<proteinExistence type="predicted"/>
<dbReference type="HOGENOM" id="CLU_981526_0_0_1"/>
<dbReference type="KEGG" id="ehx:EMIHUDRAFT_238510"/>